<reference evidence="12" key="1">
    <citation type="journal article" date="2015" name="ISME J.">
        <title>Aquifer environment selects for microbial species cohorts in sediment and groundwater.</title>
        <authorList>
            <person name="Hug L.A."/>
            <person name="Thomas B.C."/>
            <person name="Brown C.T."/>
            <person name="Frischkorn K.R."/>
            <person name="Williams K.H."/>
            <person name="Tringe S.G."/>
            <person name="Banfield J.F."/>
        </authorList>
    </citation>
    <scope>NUCLEOTIDE SEQUENCE</scope>
</reference>
<dbReference type="GO" id="GO:0043952">
    <property type="term" value="P:protein transport by the Sec complex"/>
    <property type="evidence" value="ECO:0007669"/>
    <property type="project" value="UniProtKB-UniRule"/>
</dbReference>
<keyword evidence="5 10" id="KW-0653">Protein transport</keyword>
<dbReference type="Gene3D" id="1.10.3370.10">
    <property type="entry name" value="SecY subunit domain"/>
    <property type="match status" value="1"/>
</dbReference>
<keyword evidence="6 10" id="KW-1133">Transmembrane helix</keyword>
<keyword evidence="10" id="KW-1003">Cell membrane</keyword>
<dbReference type="GO" id="GO:0005886">
    <property type="term" value="C:plasma membrane"/>
    <property type="evidence" value="ECO:0007669"/>
    <property type="project" value="UniProtKB-SubCell"/>
</dbReference>
<gene>
    <name evidence="10" type="primary">secY</name>
</gene>
<dbReference type="SUPFAM" id="SSF103491">
    <property type="entry name" value="Preprotein translocase SecY subunit"/>
    <property type="match status" value="1"/>
</dbReference>
<dbReference type="EMBL" id="KT007017">
    <property type="protein sequence ID" value="AKQ03614.1"/>
    <property type="molecule type" value="Genomic_DNA"/>
</dbReference>
<evidence type="ECO:0000256" key="4">
    <source>
        <dbReference type="ARBA" id="ARBA00022692"/>
    </source>
</evidence>
<dbReference type="HAMAP" id="MF_01465">
    <property type="entry name" value="SecY"/>
    <property type="match status" value="1"/>
</dbReference>
<dbReference type="PIRSF" id="PIRSF004557">
    <property type="entry name" value="SecY"/>
    <property type="match status" value="1"/>
</dbReference>
<evidence type="ECO:0000256" key="7">
    <source>
        <dbReference type="ARBA" id="ARBA00023010"/>
    </source>
</evidence>
<dbReference type="InterPro" id="IPR023201">
    <property type="entry name" value="SecY_dom_sf"/>
</dbReference>
<comment type="subunit">
    <text evidence="10">Component of the Sec protein translocase complex. Heterotrimer consisting of SecY, SecE and SecG subunits. The heterotrimers can form oligomers, although 1 heterotrimer is thought to be able to translocate proteins. Interacts with the ribosome. Interacts with SecDF, and other proteins may be involved. Interacts with SecA.</text>
</comment>
<feature type="transmembrane region" description="Helical" evidence="10">
    <location>
        <begin position="70"/>
        <end position="97"/>
    </location>
</feature>
<dbReference type="GO" id="GO:0006605">
    <property type="term" value="P:protein targeting"/>
    <property type="evidence" value="ECO:0007669"/>
    <property type="project" value="UniProtKB-UniRule"/>
</dbReference>
<organism evidence="12">
    <name type="scientific">uncultured candidate division Zixibacteria bacterium Rifle_16ft_4_minimus_38126</name>
    <dbReference type="NCBI Taxonomy" id="1665171"/>
    <lineage>
        <taxon>Bacteria</taxon>
        <taxon>Pseudomonadati</taxon>
    </lineage>
</organism>
<feature type="transmembrane region" description="Helical" evidence="10">
    <location>
        <begin position="117"/>
        <end position="134"/>
    </location>
</feature>
<comment type="function">
    <text evidence="10">The central subunit of the protein translocation channel SecYEG. Consists of two halves formed by TMs 1-5 and 6-10. These two domains form a lateral gate at the front which open onto the bilayer between TMs 2 and 7, and are clamped together by SecE at the back. The channel is closed by both a pore ring composed of hydrophobic SecY resides and a short helix (helix 2A) on the extracellular side of the membrane which forms a plug. The plug probably moves laterally to allow the channel to open. The ring and the pore may move independently.</text>
</comment>
<evidence type="ECO:0000256" key="9">
    <source>
        <dbReference type="ARBA" id="ARBA00039733"/>
    </source>
</evidence>
<comment type="caution">
    <text evidence="10">Lacks conserved residue(s) required for the propagation of feature annotation.</text>
</comment>
<proteinExistence type="inferred from homology"/>
<evidence type="ECO:0000256" key="11">
    <source>
        <dbReference type="RuleBase" id="RU004349"/>
    </source>
</evidence>
<evidence type="ECO:0000313" key="12">
    <source>
        <dbReference type="EMBL" id="AKQ03614.1"/>
    </source>
</evidence>
<dbReference type="InterPro" id="IPR002208">
    <property type="entry name" value="SecY/SEC61-alpha"/>
</dbReference>
<keyword evidence="7 10" id="KW-0811">Translocation</keyword>
<evidence type="ECO:0000256" key="10">
    <source>
        <dbReference type="HAMAP-Rule" id="MF_01465"/>
    </source>
</evidence>
<comment type="similarity">
    <text evidence="2 10 11">Belongs to the SecY/SEC61-alpha family.</text>
</comment>
<feature type="transmembrane region" description="Helical" evidence="10">
    <location>
        <begin position="154"/>
        <end position="171"/>
    </location>
</feature>
<feature type="transmembrane region" description="Helical" evidence="10">
    <location>
        <begin position="178"/>
        <end position="197"/>
    </location>
</feature>
<evidence type="ECO:0000256" key="6">
    <source>
        <dbReference type="ARBA" id="ARBA00022989"/>
    </source>
</evidence>
<dbReference type="FunFam" id="1.10.3370.10:FF:000001">
    <property type="entry name" value="Preprotein translocase subunit SecY"/>
    <property type="match status" value="1"/>
</dbReference>
<dbReference type="AlphaFoldDB" id="A0A0H4TS14"/>
<keyword evidence="8 10" id="KW-0472">Membrane</keyword>
<protein>
    <recommendedName>
        <fullName evidence="9 10">Protein translocase subunit SecY</fullName>
    </recommendedName>
</protein>
<feature type="transmembrane region" description="Helical" evidence="10">
    <location>
        <begin position="258"/>
        <end position="282"/>
    </location>
</feature>
<dbReference type="PROSITE" id="PS00756">
    <property type="entry name" value="SECY_2"/>
    <property type="match status" value="1"/>
</dbReference>
<dbReference type="InterPro" id="IPR026593">
    <property type="entry name" value="SecY"/>
</dbReference>
<evidence type="ECO:0000256" key="2">
    <source>
        <dbReference type="ARBA" id="ARBA00005751"/>
    </source>
</evidence>
<feature type="transmembrane region" description="Helical" evidence="10">
    <location>
        <begin position="308"/>
        <end position="330"/>
    </location>
</feature>
<evidence type="ECO:0000256" key="3">
    <source>
        <dbReference type="ARBA" id="ARBA00022448"/>
    </source>
</evidence>
<dbReference type="Pfam" id="PF00344">
    <property type="entry name" value="SecY"/>
    <property type="match status" value="1"/>
</dbReference>
<dbReference type="GO" id="GO:0065002">
    <property type="term" value="P:intracellular protein transmembrane transport"/>
    <property type="evidence" value="ECO:0007669"/>
    <property type="project" value="UniProtKB-UniRule"/>
</dbReference>
<keyword evidence="3 10" id="KW-0813">Transport</keyword>
<feature type="transmembrane region" description="Helical" evidence="10">
    <location>
        <begin position="217"/>
        <end position="237"/>
    </location>
</feature>
<feature type="transmembrane region" description="Helical" evidence="10">
    <location>
        <begin position="362"/>
        <end position="384"/>
    </location>
</feature>
<comment type="subcellular location">
    <subcellularLocation>
        <location evidence="10">Cell membrane</location>
        <topology evidence="10">Multi-pass membrane protein</topology>
    </subcellularLocation>
    <subcellularLocation>
        <location evidence="1">Membrane</location>
        <topology evidence="1">Multi-pass membrane protein</topology>
    </subcellularLocation>
</comment>
<keyword evidence="4 10" id="KW-0812">Transmembrane</keyword>
<evidence type="ECO:0000256" key="1">
    <source>
        <dbReference type="ARBA" id="ARBA00004141"/>
    </source>
</evidence>
<feature type="transmembrane region" description="Helical" evidence="10">
    <location>
        <begin position="390"/>
        <end position="410"/>
    </location>
</feature>
<dbReference type="PANTHER" id="PTHR10906">
    <property type="entry name" value="SECY/SEC61-ALPHA FAMILY MEMBER"/>
    <property type="match status" value="1"/>
</dbReference>
<name>A0A0H4TS14_UNCZI</name>
<evidence type="ECO:0000256" key="5">
    <source>
        <dbReference type="ARBA" id="ARBA00022927"/>
    </source>
</evidence>
<evidence type="ECO:0000256" key="8">
    <source>
        <dbReference type="ARBA" id="ARBA00023136"/>
    </source>
</evidence>
<accession>A0A0H4TS14</accession>
<dbReference type="InterPro" id="IPR030659">
    <property type="entry name" value="SecY_CS"/>
</dbReference>
<sequence length="436" mass="47558">MIGTFQNIARIPELRRKILFTLGILAVCRVGAYIPTPGVNAQALGSFFAQTAGSLFGLYDLFVGGAFQNAAIFALGIMPYISASIIMQLMGTVVPFIQKLQKEGEEGRRKITQYTRYGTVLIAFVQSLGAAVYLEGLNSQVAGVVPNPGLGFKLLTMLTLTSGTIFMMWLGEQISDKGIGNGISLIIFIGIIARLPQAVLDEGRLLLTGQRNLLTELVIIALIIGVVASVVLVTRAQRRIPVQYAKRIVGRRIYGGQATHLPLSVNTAGIIPIIFAQSIMFAPSTLTSFFPNSTVMQDLSILFNPGGWLYSIIYALLIVFFAYFYTAVVFNPVDLADNMRKNGGFIPGVRPGKNTSEYIDKVLTRITLPGAIFFAVVAILPYFLISSMGAQFYFGGTSILIVVGVALDTLQQIESHLLMRHYEGFMKKGRIRGRSF</sequence>
<dbReference type="NCBIfam" id="TIGR00967">
    <property type="entry name" value="3a0501s007"/>
    <property type="match status" value="1"/>
</dbReference>
<dbReference type="PRINTS" id="PR00303">
    <property type="entry name" value="SECYTRNLCASE"/>
</dbReference>